<sequence length="82" mass="8906">KSENKFASDKQWNKGSQLLYKDDTYLALKHLIAIFMQDKKGNGDKINHSLLTATNVVTGSGSKQTGDDGRQPVAAGQGSRLI</sequence>
<evidence type="ECO:0000313" key="3">
    <source>
        <dbReference type="Proteomes" id="UP001059596"/>
    </source>
</evidence>
<feature type="region of interest" description="Disordered" evidence="1">
    <location>
        <begin position="58"/>
        <end position="82"/>
    </location>
</feature>
<feature type="non-terminal residue" evidence="2">
    <location>
        <position position="1"/>
    </location>
</feature>
<evidence type="ECO:0000313" key="2">
    <source>
        <dbReference type="EMBL" id="KAI8045499.1"/>
    </source>
</evidence>
<keyword evidence="3" id="KW-1185">Reference proteome</keyword>
<reference evidence="2" key="1">
    <citation type="journal article" date="2023" name="Genome Biol. Evol.">
        <title>Long-read-based Genome Assembly of Drosophila gunungcola Reveals Fewer Chemosensory Genes in Flower-breeding Species.</title>
        <authorList>
            <person name="Negi A."/>
            <person name="Liao B.Y."/>
            <person name="Yeh S.D."/>
        </authorList>
    </citation>
    <scope>NUCLEOTIDE SEQUENCE</scope>
    <source>
        <strain evidence="2">Sukarami</strain>
    </source>
</reference>
<accession>A0A9Q0BVN1</accession>
<dbReference type="Proteomes" id="UP001059596">
    <property type="component" value="Chromosome 3R"/>
</dbReference>
<organism evidence="2 3">
    <name type="scientific">Drosophila gunungcola</name>
    <name type="common">fruit fly</name>
    <dbReference type="NCBI Taxonomy" id="103775"/>
    <lineage>
        <taxon>Eukaryota</taxon>
        <taxon>Metazoa</taxon>
        <taxon>Ecdysozoa</taxon>
        <taxon>Arthropoda</taxon>
        <taxon>Hexapoda</taxon>
        <taxon>Insecta</taxon>
        <taxon>Pterygota</taxon>
        <taxon>Neoptera</taxon>
        <taxon>Endopterygota</taxon>
        <taxon>Diptera</taxon>
        <taxon>Brachycera</taxon>
        <taxon>Muscomorpha</taxon>
        <taxon>Ephydroidea</taxon>
        <taxon>Drosophilidae</taxon>
        <taxon>Drosophila</taxon>
        <taxon>Sophophora</taxon>
    </lineage>
</organism>
<dbReference type="AlphaFoldDB" id="A0A9Q0BVN1"/>
<proteinExistence type="predicted"/>
<name>A0A9Q0BVN1_9MUSC</name>
<dbReference type="EMBL" id="JAMKOV010000001">
    <property type="protein sequence ID" value="KAI8045499.1"/>
    <property type="molecule type" value="Genomic_DNA"/>
</dbReference>
<comment type="caution">
    <text evidence="2">The sequence shown here is derived from an EMBL/GenBank/DDBJ whole genome shotgun (WGS) entry which is preliminary data.</text>
</comment>
<gene>
    <name evidence="2" type="ORF">M5D96_001681</name>
</gene>
<protein>
    <submittedName>
        <fullName evidence="2">Uncharacterized protein</fullName>
    </submittedName>
</protein>
<evidence type="ECO:0000256" key="1">
    <source>
        <dbReference type="SAM" id="MobiDB-lite"/>
    </source>
</evidence>